<dbReference type="AlphaFoldDB" id="A0A838WWL0"/>
<feature type="non-terminal residue" evidence="1">
    <location>
        <position position="152"/>
    </location>
</feature>
<sequence length="152" mass="16677">LQIACRTASSAARPQRASRGLATFNWVTTVDVVLPNTTNAKSRGGKNYRFRSGRLAPEHVEIVDNVSVTSRIACLFDICRYHGRLACLVALESARNTWPELTVVTLLEMSRGLPRAKGLRLFRQVIEASVGTSESALETVVRDLVVRIPGVT</sequence>
<reference evidence="1 2" key="1">
    <citation type="submission" date="2020-07" db="EMBL/GenBank/DDBJ databases">
        <authorList>
            <person name="Khare M."/>
        </authorList>
    </citation>
    <scope>NUCLEOTIDE SEQUENCE [LARGE SCALE GENOMIC DNA]</scope>
    <source>
        <strain evidence="1 2">P8776</strain>
    </source>
</reference>
<keyword evidence="2" id="KW-1185">Reference proteome</keyword>
<protein>
    <submittedName>
        <fullName evidence="1">Uncharacterized protein</fullName>
    </submittedName>
</protein>
<proteinExistence type="predicted"/>
<name>A0A838WWL0_9CORY</name>
<feature type="non-terminal residue" evidence="1">
    <location>
        <position position="1"/>
    </location>
</feature>
<evidence type="ECO:0000313" key="1">
    <source>
        <dbReference type="EMBL" id="MBA4506239.1"/>
    </source>
</evidence>
<dbReference type="RefSeq" id="WP_181730194.1">
    <property type="nucleotide sequence ID" value="NZ_JACEOR010000608.1"/>
</dbReference>
<evidence type="ECO:0000313" key="2">
    <source>
        <dbReference type="Proteomes" id="UP000580709"/>
    </source>
</evidence>
<comment type="caution">
    <text evidence="1">The sequence shown here is derived from an EMBL/GenBank/DDBJ whole genome shotgun (WGS) entry which is preliminary data.</text>
</comment>
<dbReference type="EMBL" id="JACEOR010000608">
    <property type="protein sequence ID" value="MBA4506239.1"/>
    <property type="molecule type" value="Genomic_DNA"/>
</dbReference>
<dbReference type="Proteomes" id="UP000580709">
    <property type="component" value="Unassembled WGS sequence"/>
</dbReference>
<organism evidence="1 2">
    <name type="scientific">Corynebacterium sanguinis</name>
    <dbReference type="NCBI Taxonomy" id="2594913"/>
    <lineage>
        <taxon>Bacteria</taxon>
        <taxon>Bacillati</taxon>
        <taxon>Actinomycetota</taxon>
        <taxon>Actinomycetes</taxon>
        <taxon>Mycobacteriales</taxon>
        <taxon>Corynebacteriaceae</taxon>
        <taxon>Corynebacterium</taxon>
    </lineage>
</organism>
<gene>
    <name evidence="1" type="ORF">H0H28_13160</name>
</gene>
<accession>A0A838WWL0</accession>